<keyword evidence="1" id="KW-0501">Molybdenum cofactor biosynthesis</keyword>
<protein>
    <recommendedName>
        <fullName evidence="1">Molybdopterin molybdenumtransferase</fullName>
        <ecNumber evidence="1">2.10.1.1</ecNumber>
    </recommendedName>
</protein>
<comment type="pathway">
    <text evidence="1">Cofactor biosynthesis; molybdopterin biosynthesis.</text>
</comment>
<organism evidence="3 4">
    <name type="scientific">Candidatus Nitrobium versatile</name>
    <dbReference type="NCBI Taxonomy" id="2884831"/>
    <lineage>
        <taxon>Bacteria</taxon>
        <taxon>Pseudomonadati</taxon>
        <taxon>Nitrospirota</taxon>
        <taxon>Nitrospiria</taxon>
        <taxon>Nitrospirales</taxon>
        <taxon>Nitrospiraceae</taxon>
        <taxon>Candidatus Nitrobium</taxon>
    </lineage>
</organism>
<evidence type="ECO:0000256" key="1">
    <source>
        <dbReference type="RuleBase" id="RU365090"/>
    </source>
</evidence>
<dbReference type="PANTHER" id="PTHR10192">
    <property type="entry name" value="MOLYBDOPTERIN BIOSYNTHESIS PROTEIN"/>
    <property type="match status" value="1"/>
</dbReference>
<dbReference type="Proteomes" id="UP000705867">
    <property type="component" value="Unassembled WGS sequence"/>
</dbReference>
<keyword evidence="1" id="KW-0500">Molybdenum</keyword>
<evidence type="ECO:0000313" key="4">
    <source>
        <dbReference type="Proteomes" id="UP000705867"/>
    </source>
</evidence>
<dbReference type="EMBL" id="JAIOIV010000131">
    <property type="protein sequence ID" value="MBZ0157903.1"/>
    <property type="molecule type" value="Genomic_DNA"/>
</dbReference>
<dbReference type="Gene3D" id="3.40.980.10">
    <property type="entry name" value="MoaB/Mog-like domain"/>
    <property type="match status" value="1"/>
</dbReference>
<comment type="catalytic activity">
    <reaction evidence="1">
        <text>adenylyl-molybdopterin + molybdate = Mo-molybdopterin + AMP + H(+)</text>
        <dbReference type="Rhea" id="RHEA:35047"/>
        <dbReference type="ChEBI" id="CHEBI:15378"/>
        <dbReference type="ChEBI" id="CHEBI:36264"/>
        <dbReference type="ChEBI" id="CHEBI:62727"/>
        <dbReference type="ChEBI" id="CHEBI:71302"/>
        <dbReference type="ChEBI" id="CHEBI:456215"/>
    </reaction>
</comment>
<keyword evidence="1" id="KW-0808">Transferase</keyword>
<comment type="function">
    <text evidence="1">Catalyzes the insertion of molybdate into adenylated molybdopterin with the concomitant release of AMP.</text>
</comment>
<evidence type="ECO:0000259" key="2">
    <source>
        <dbReference type="SMART" id="SM00852"/>
    </source>
</evidence>
<dbReference type="InterPro" id="IPR036425">
    <property type="entry name" value="MoaB/Mog-like_dom_sf"/>
</dbReference>
<gene>
    <name evidence="3" type="ORF">K8I29_17030</name>
</gene>
<dbReference type="GO" id="GO:0005829">
    <property type="term" value="C:cytosol"/>
    <property type="evidence" value="ECO:0007669"/>
    <property type="project" value="TreeGrafter"/>
</dbReference>
<dbReference type="Pfam" id="PF00994">
    <property type="entry name" value="MoCF_biosynth"/>
    <property type="match status" value="1"/>
</dbReference>
<evidence type="ECO:0000313" key="3">
    <source>
        <dbReference type="EMBL" id="MBZ0157903.1"/>
    </source>
</evidence>
<reference evidence="3" key="2">
    <citation type="submission" date="2021-08" db="EMBL/GenBank/DDBJ databases">
        <authorList>
            <person name="Dalcin Martins P."/>
        </authorList>
    </citation>
    <scope>NUCLEOTIDE SEQUENCE</scope>
    <source>
        <strain evidence="3">MAG_39</strain>
    </source>
</reference>
<sequence>MCEIHGERGRERSGAKAIPVTEAVGMVLAHDITEIRKEDFKGRAFRKGHVVTREDVEHLQRLGKDHLFVLHIADDEMHEDDAAYALASALKGEGVLLEGEPKEGKINLVAARDGLLKIDRDILASFNMLGEVMCATLHTNTVVKKGQVIAGTRAIPLVVKKAIIDEAVAIAERAGAVIEVKEMRKVKAGVVITGNEVYYGRIQDAFAPVVTRKIEGYNGEIVGIYYAPDDESLIEARLRELLEAGADLLITTGGMSVDPDDVTRFAIRNLGASGLTYGSAVLPGAMFLVAYLERGQGEQERGNGNASSFHGEVPLLGIPACGMYHKTTIFDLVLPRVLAGERVGRRELAELGHGGLCLNCKECRYPVCPFGK</sequence>
<comment type="cofactor">
    <cofactor evidence="1">
        <name>Mg(2+)</name>
        <dbReference type="ChEBI" id="CHEBI:18420"/>
    </cofactor>
</comment>
<dbReference type="GO" id="GO:0061599">
    <property type="term" value="F:molybdopterin molybdotransferase activity"/>
    <property type="evidence" value="ECO:0007669"/>
    <property type="project" value="UniProtKB-UniRule"/>
</dbReference>
<dbReference type="AlphaFoldDB" id="A0A953SHA6"/>
<dbReference type="GO" id="GO:0006777">
    <property type="term" value="P:Mo-molybdopterin cofactor biosynthetic process"/>
    <property type="evidence" value="ECO:0007669"/>
    <property type="project" value="UniProtKB-UniRule"/>
</dbReference>
<dbReference type="SMART" id="SM00852">
    <property type="entry name" value="MoCF_biosynth"/>
    <property type="match status" value="1"/>
</dbReference>
<comment type="caution">
    <text evidence="3">The sequence shown here is derived from an EMBL/GenBank/DDBJ whole genome shotgun (WGS) entry which is preliminary data.</text>
</comment>
<accession>A0A953SHA6</accession>
<dbReference type="EC" id="2.10.1.1" evidence="1"/>
<dbReference type="CDD" id="cd03522">
    <property type="entry name" value="MoeA_like"/>
    <property type="match status" value="1"/>
</dbReference>
<dbReference type="InterPro" id="IPR001453">
    <property type="entry name" value="MoaB/Mog_dom"/>
</dbReference>
<comment type="similarity">
    <text evidence="1">Belongs to the MoeA family.</text>
</comment>
<keyword evidence="1" id="KW-0479">Metal-binding</keyword>
<dbReference type="PANTHER" id="PTHR10192:SF28">
    <property type="entry name" value="MOLYBDOPTERIN MOLYBDENUMTRANSFERASE"/>
    <property type="match status" value="1"/>
</dbReference>
<proteinExistence type="inferred from homology"/>
<dbReference type="SUPFAM" id="SSF53218">
    <property type="entry name" value="Molybdenum cofactor biosynthesis proteins"/>
    <property type="match status" value="1"/>
</dbReference>
<reference evidence="3" key="1">
    <citation type="journal article" date="2021" name="bioRxiv">
        <title>Unraveling nitrogen, sulfur and carbon metabolic pathways and microbial community transcriptional responses to substrate deprivation and toxicity stresses in a bioreactor mimicking anoxic brackish coastal sediment conditions.</title>
        <authorList>
            <person name="Martins P.D."/>
            <person name="Echeveste M.J."/>
            <person name="Arshad A."/>
            <person name="Kurth J."/>
            <person name="Ouboter H."/>
            <person name="Jetten M.S.M."/>
            <person name="Welte C.U."/>
        </authorList>
    </citation>
    <scope>NUCLEOTIDE SEQUENCE</scope>
    <source>
        <strain evidence="3">MAG_39</strain>
    </source>
</reference>
<name>A0A953SHA6_9BACT</name>
<feature type="domain" description="MoaB/Mog" evidence="2">
    <location>
        <begin position="189"/>
        <end position="339"/>
    </location>
</feature>
<dbReference type="InterPro" id="IPR038987">
    <property type="entry name" value="MoeA-like"/>
</dbReference>
<keyword evidence="1" id="KW-0460">Magnesium</keyword>
<dbReference type="GO" id="GO:0046872">
    <property type="term" value="F:metal ion binding"/>
    <property type="evidence" value="ECO:0007669"/>
    <property type="project" value="UniProtKB-UniRule"/>
</dbReference>